<comment type="caution">
    <text evidence="1">The sequence shown here is derived from an EMBL/GenBank/DDBJ whole genome shotgun (WGS) entry which is preliminary data.</text>
</comment>
<name>A0ACB8A8H0_9AGAM</name>
<keyword evidence="2" id="KW-1185">Reference proteome</keyword>
<proteinExistence type="predicted"/>
<sequence length="283" mass="31448">MTSDNGWTNISKAPSPITAPSSPPELKGAKSGDDSQTPSSQLLVPPSKTLSDINKTPKFSPTFDLNHLSPEPVKHKEFYFSDGNALLRAGDVVFRVHWPILARHSKEFEKMSTEVNLTPKALVLAMPTDFARLLTVLYHPLSSNQKEWTVDDWTSVINQAQRWGMQAIKNYAAQELNLLPMSPVAKILLWRRFDLDPQQLIPSYIALCTAADPLSVDVLMKVGPETFVLLVKAREELKEAAVGRCCQCASKNDLQFGLPEKVVRAILFPRPEAVKKLKSETSA</sequence>
<reference evidence="1" key="1">
    <citation type="journal article" date="2021" name="New Phytol.">
        <title>Evolutionary innovations through gain and loss of genes in the ectomycorrhizal Boletales.</title>
        <authorList>
            <person name="Wu G."/>
            <person name="Miyauchi S."/>
            <person name="Morin E."/>
            <person name="Kuo A."/>
            <person name="Drula E."/>
            <person name="Varga T."/>
            <person name="Kohler A."/>
            <person name="Feng B."/>
            <person name="Cao Y."/>
            <person name="Lipzen A."/>
            <person name="Daum C."/>
            <person name="Hundley H."/>
            <person name="Pangilinan J."/>
            <person name="Johnson J."/>
            <person name="Barry K."/>
            <person name="LaButti K."/>
            <person name="Ng V."/>
            <person name="Ahrendt S."/>
            <person name="Min B."/>
            <person name="Choi I.G."/>
            <person name="Park H."/>
            <person name="Plett J.M."/>
            <person name="Magnuson J."/>
            <person name="Spatafora J.W."/>
            <person name="Nagy L.G."/>
            <person name="Henrissat B."/>
            <person name="Grigoriev I.V."/>
            <person name="Yang Z.L."/>
            <person name="Xu J."/>
            <person name="Martin F.M."/>
        </authorList>
    </citation>
    <scope>NUCLEOTIDE SEQUENCE</scope>
    <source>
        <strain evidence="1">ATCC 28755</strain>
    </source>
</reference>
<protein>
    <submittedName>
        <fullName evidence="1">Uncharacterized protein</fullName>
    </submittedName>
</protein>
<organism evidence="1 2">
    <name type="scientific">Hygrophoropsis aurantiaca</name>
    <dbReference type="NCBI Taxonomy" id="72124"/>
    <lineage>
        <taxon>Eukaryota</taxon>
        <taxon>Fungi</taxon>
        <taxon>Dikarya</taxon>
        <taxon>Basidiomycota</taxon>
        <taxon>Agaricomycotina</taxon>
        <taxon>Agaricomycetes</taxon>
        <taxon>Agaricomycetidae</taxon>
        <taxon>Boletales</taxon>
        <taxon>Coniophorineae</taxon>
        <taxon>Hygrophoropsidaceae</taxon>
        <taxon>Hygrophoropsis</taxon>
    </lineage>
</organism>
<dbReference type="EMBL" id="MU267764">
    <property type="protein sequence ID" value="KAH7909355.1"/>
    <property type="molecule type" value="Genomic_DNA"/>
</dbReference>
<gene>
    <name evidence="1" type="ORF">BJ138DRAFT_1155470</name>
</gene>
<dbReference type="Proteomes" id="UP000790377">
    <property type="component" value="Unassembled WGS sequence"/>
</dbReference>
<evidence type="ECO:0000313" key="1">
    <source>
        <dbReference type="EMBL" id="KAH7909355.1"/>
    </source>
</evidence>
<accession>A0ACB8A8H0</accession>
<evidence type="ECO:0000313" key="2">
    <source>
        <dbReference type="Proteomes" id="UP000790377"/>
    </source>
</evidence>